<reference evidence="9 10" key="1">
    <citation type="submission" date="2018-11" db="EMBL/GenBank/DDBJ databases">
        <title>Flavobacterium sp. nov., YIM 102796 draft genome.</title>
        <authorList>
            <person name="Li G."/>
            <person name="Jiang Y."/>
        </authorList>
    </citation>
    <scope>NUCLEOTIDE SEQUENCE [LARGE SCALE GENOMIC DNA]</scope>
    <source>
        <strain evidence="9 10">YIM 102796</strain>
    </source>
</reference>
<dbReference type="FunFam" id="3.40.50.300:FF:000011">
    <property type="entry name" value="Putative ABC transporter ATP-binding component"/>
    <property type="match status" value="1"/>
</dbReference>
<dbReference type="InterPro" id="IPR051309">
    <property type="entry name" value="ABCF_ATPase"/>
</dbReference>
<keyword evidence="6" id="KW-0175">Coiled coil</keyword>
<dbReference type="AlphaFoldDB" id="A0A3P1B2Y6"/>
<dbReference type="GO" id="GO:0005524">
    <property type="term" value="F:ATP binding"/>
    <property type="evidence" value="ECO:0007669"/>
    <property type="project" value="UniProtKB-KW"/>
</dbReference>
<dbReference type="InterPro" id="IPR037118">
    <property type="entry name" value="Val-tRNA_synth_C_sf"/>
</dbReference>
<proteinExistence type="inferred from homology"/>
<evidence type="ECO:0000256" key="7">
    <source>
        <dbReference type="SAM" id="MobiDB-lite"/>
    </source>
</evidence>
<protein>
    <recommendedName>
        <fullName evidence="5">Probable ATP-binding protein YbiT</fullName>
    </recommendedName>
</protein>
<evidence type="ECO:0000256" key="3">
    <source>
        <dbReference type="ARBA" id="ARBA00022840"/>
    </source>
</evidence>
<dbReference type="RefSeq" id="WP_124898949.1">
    <property type="nucleotide sequence ID" value="NZ_RQTJ01000009.1"/>
</dbReference>
<dbReference type="EMBL" id="RQTJ01000009">
    <property type="protein sequence ID" value="RRA95361.1"/>
    <property type="molecule type" value="Genomic_DNA"/>
</dbReference>
<evidence type="ECO:0000313" key="10">
    <source>
        <dbReference type="Proteomes" id="UP000268372"/>
    </source>
</evidence>
<dbReference type="InterPro" id="IPR027417">
    <property type="entry name" value="P-loop_NTPase"/>
</dbReference>
<feature type="region of interest" description="Disordered" evidence="7">
    <location>
        <begin position="539"/>
        <end position="559"/>
    </location>
</feature>
<dbReference type="InterPro" id="IPR032781">
    <property type="entry name" value="ABC_tran_Xtn"/>
</dbReference>
<evidence type="ECO:0000313" key="9">
    <source>
        <dbReference type="EMBL" id="RRA95361.1"/>
    </source>
</evidence>
<keyword evidence="3 9" id="KW-0067">ATP-binding</keyword>
<evidence type="ECO:0000259" key="8">
    <source>
        <dbReference type="PROSITE" id="PS50893"/>
    </source>
</evidence>
<name>A0A3P1B2Y6_9FLAO</name>
<evidence type="ECO:0000256" key="2">
    <source>
        <dbReference type="ARBA" id="ARBA00022741"/>
    </source>
</evidence>
<dbReference type="InterPro" id="IPR003593">
    <property type="entry name" value="AAA+_ATPase"/>
</dbReference>
<keyword evidence="10" id="KW-1185">Reference proteome</keyword>
<evidence type="ECO:0000256" key="5">
    <source>
        <dbReference type="ARBA" id="ARBA00074044"/>
    </source>
</evidence>
<dbReference type="SUPFAM" id="SSF52540">
    <property type="entry name" value="P-loop containing nucleoside triphosphate hydrolases"/>
    <property type="match status" value="2"/>
</dbReference>
<dbReference type="Pfam" id="PF00005">
    <property type="entry name" value="ABC_tran"/>
    <property type="match status" value="2"/>
</dbReference>
<feature type="domain" description="ABC transporter" evidence="8">
    <location>
        <begin position="328"/>
        <end position="541"/>
    </location>
</feature>
<feature type="domain" description="ABC transporter" evidence="8">
    <location>
        <begin position="2"/>
        <end position="260"/>
    </location>
</feature>
<dbReference type="Gene3D" id="1.10.287.380">
    <property type="entry name" value="Valyl-tRNA synthetase, C-terminal domain"/>
    <property type="match status" value="1"/>
</dbReference>
<dbReference type="PANTHER" id="PTHR42855:SF2">
    <property type="entry name" value="DRUG RESISTANCE ABC TRANSPORTER,ATP-BINDING PROTEIN"/>
    <property type="match status" value="1"/>
</dbReference>
<dbReference type="PROSITE" id="PS50893">
    <property type="entry name" value="ABC_TRANSPORTER_2"/>
    <property type="match status" value="2"/>
</dbReference>
<sequence length="640" mass="73377">MLNIHDLSVSFSGDYLFENVTFRLGAGDRIGLIGKNGAGKSTLLKILSGEVEPDSGVIAFDKEIKIGFLKQDIDFVKGRTILEEAYQAFDEILHVEQQLSKFNEELVTRTDYESEYYHELIDKVSDLTHRFDILGGYQYQGNTEKVLLGLGFKRDDFNKLTDTFSGGWRMRIELAKLLLQNNDILLLDEPTNHLDIESIIWLENFLKSFSGAVVLVSHDKMFLDNVTNRTVEISLGKIYDFNKPYTQYLVLREEMREMQLAAQKNQAKKIEETEKLIEKFRYKATKASMAQSLIKKLDKVERIEVDEDDNSVMNISFPVSQTPGKVVLEIEKVTKVYGEKIIFKDINLFIERGSKIAFVGQNGQGKSTLIKAIQNEFDYDGTIKIGHNVQLGYFAQNQADYLDGEKTLLDTMIDAATDGNRSKVRDMLGSFLFRGDDVEKKVKVLSGGERNRLALAMLLLKPINVLLMDEPTNHLDIKSKNVLKVALKNYEGTLLLVSHDRDFLQGMTDKVYEFKDQKIKEYLGDINYFLEERNASDMRDFEQKKDPNTQAKQEVEVKQQKSLSYEDQKRLKALNNRLSKAESTISDLEKKIAKADAELAINYEKLMQDSKWFAGYEKLKKDLDATMLEWEQVQEEIDLG</sequence>
<dbReference type="Gene3D" id="3.40.50.300">
    <property type="entry name" value="P-loop containing nucleotide triphosphate hydrolases"/>
    <property type="match status" value="2"/>
</dbReference>
<dbReference type="FunFam" id="3.40.50.300:FF:000070">
    <property type="entry name" value="Putative ABC transporter ATP-binding component"/>
    <property type="match status" value="1"/>
</dbReference>
<comment type="similarity">
    <text evidence="4">Belongs to the ABC transporter superfamily. ABCF family. YbiT subfamily.</text>
</comment>
<keyword evidence="1" id="KW-0677">Repeat</keyword>
<feature type="coiled-coil region" evidence="6">
    <location>
        <begin position="571"/>
        <end position="636"/>
    </location>
</feature>
<gene>
    <name evidence="9" type="ORF">EG242_05765</name>
</gene>
<organism evidence="9 10">
    <name type="scientific">Paenimyroides viscosum</name>
    <dbReference type="NCBI Taxonomy" id="2488729"/>
    <lineage>
        <taxon>Bacteria</taxon>
        <taxon>Pseudomonadati</taxon>
        <taxon>Bacteroidota</taxon>
        <taxon>Flavobacteriia</taxon>
        <taxon>Flavobacteriales</taxon>
        <taxon>Flavobacteriaceae</taxon>
        <taxon>Paenimyroides</taxon>
    </lineage>
</organism>
<dbReference type="Proteomes" id="UP000268372">
    <property type="component" value="Unassembled WGS sequence"/>
</dbReference>
<evidence type="ECO:0000256" key="1">
    <source>
        <dbReference type="ARBA" id="ARBA00022737"/>
    </source>
</evidence>
<dbReference type="InterPro" id="IPR017871">
    <property type="entry name" value="ABC_transporter-like_CS"/>
</dbReference>
<keyword evidence="2" id="KW-0547">Nucleotide-binding</keyword>
<dbReference type="Pfam" id="PF12848">
    <property type="entry name" value="ABC_tran_Xtn"/>
    <property type="match status" value="1"/>
</dbReference>
<dbReference type="GO" id="GO:0016887">
    <property type="term" value="F:ATP hydrolysis activity"/>
    <property type="evidence" value="ECO:0007669"/>
    <property type="project" value="InterPro"/>
</dbReference>
<dbReference type="SMART" id="SM00382">
    <property type="entry name" value="AAA"/>
    <property type="match status" value="2"/>
</dbReference>
<dbReference type="PROSITE" id="PS00211">
    <property type="entry name" value="ABC_TRANSPORTER_1"/>
    <property type="match status" value="2"/>
</dbReference>
<evidence type="ECO:0000256" key="4">
    <source>
        <dbReference type="ARBA" id="ARBA00061551"/>
    </source>
</evidence>
<dbReference type="OrthoDB" id="1521973at2"/>
<dbReference type="InterPro" id="IPR003439">
    <property type="entry name" value="ABC_transporter-like_ATP-bd"/>
</dbReference>
<comment type="caution">
    <text evidence="9">The sequence shown here is derived from an EMBL/GenBank/DDBJ whole genome shotgun (WGS) entry which is preliminary data.</text>
</comment>
<dbReference type="CDD" id="cd03221">
    <property type="entry name" value="ABCF_EF-3"/>
    <property type="match status" value="2"/>
</dbReference>
<dbReference type="PANTHER" id="PTHR42855">
    <property type="entry name" value="ABC TRANSPORTER ATP-BINDING SUBUNIT"/>
    <property type="match status" value="1"/>
</dbReference>
<evidence type="ECO:0000256" key="6">
    <source>
        <dbReference type="SAM" id="Coils"/>
    </source>
</evidence>
<accession>A0A3P1B2Y6</accession>